<organism evidence="9 10">
    <name type="scientific">Aegilops tauschii subsp. strangulata</name>
    <name type="common">Goatgrass</name>
    <dbReference type="NCBI Taxonomy" id="200361"/>
    <lineage>
        <taxon>Eukaryota</taxon>
        <taxon>Viridiplantae</taxon>
        <taxon>Streptophyta</taxon>
        <taxon>Embryophyta</taxon>
        <taxon>Tracheophyta</taxon>
        <taxon>Spermatophyta</taxon>
        <taxon>Magnoliopsida</taxon>
        <taxon>Liliopsida</taxon>
        <taxon>Poales</taxon>
        <taxon>Poaceae</taxon>
        <taxon>BOP clade</taxon>
        <taxon>Pooideae</taxon>
        <taxon>Triticodae</taxon>
        <taxon>Triticeae</taxon>
        <taxon>Triticinae</taxon>
        <taxon>Aegilops</taxon>
    </lineage>
</organism>
<feature type="compositionally biased region" description="Acidic residues" evidence="6">
    <location>
        <begin position="141"/>
        <end position="152"/>
    </location>
</feature>
<reference evidence="9" key="4">
    <citation type="submission" date="2019-03" db="UniProtKB">
        <authorList>
            <consortium name="EnsemblPlants"/>
        </authorList>
    </citation>
    <scope>IDENTIFICATION</scope>
</reference>
<dbReference type="EnsemblPlants" id="AET4Gv20028200.7">
    <property type="protein sequence ID" value="AET4Gv20028200.7"/>
    <property type="gene ID" value="AET4Gv20028200"/>
</dbReference>
<evidence type="ECO:0000256" key="4">
    <source>
        <dbReference type="ARBA" id="ARBA00023163"/>
    </source>
</evidence>
<sequence>PRTTRSSENQSSGAAMDPLAVLRDYAARGDLDKIIFNGDDVLFGDDYTFPANAPTAFTSKQSGRPYPLSAAVFLAQHNDLKHTDFLQAARLRRIPPVSLPDRKTFLDFLHFGDSSLPSAEPLLPSSFAQDAHPPPPPPPPENEEGEGPDADDASTAHVRALERPLKDRNAVLDARGRDFLAIYHAALRREEDRLRNKDAAPSATGRHEPSAAAAASLANPKLDKSLGDGFVPIILVPSASQTLITIYNVRDFLEDFVFVPSDEKMRAMKGSPKPECVTLQKKHVRGAGGPVAFEVRDKPASLKADDWARVVAVFVLGKEWQFKDWPFKGHVDIFNKVIGFFVRFEDDSVDSAKVVKQWNVKIISISKNKRHQDRPAALEVWDRLDEFVRARS</sequence>
<comment type="subcellular location">
    <subcellularLocation>
        <location evidence="1">Nucleus</location>
    </subcellularLocation>
</comment>
<accession>A0A453H196</accession>
<dbReference type="FunFam" id="3.40.50.11990:FF:000002">
    <property type="entry name" value="protein CDC73 homolog"/>
    <property type="match status" value="1"/>
</dbReference>
<evidence type="ECO:0000256" key="5">
    <source>
        <dbReference type="ARBA" id="ARBA00023242"/>
    </source>
</evidence>
<protein>
    <recommendedName>
        <fullName evidence="11">Cell division control protein 73 C-terminal domain-containing protein</fullName>
    </recommendedName>
</protein>
<dbReference type="Pfam" id="PF05179">
    <property type="entry name" value="CDC73_C"/>
    <property type="match status" value="1"/>
</dbReference>
<feature type="domain" description="Cell division control protein 73 C-terminal" evidence="7">
    <location>
        <begin position="231"/>
        <end position="387"/>
    </location>
</feature>
<keyword evidence="10" id="KW-1185">Reference proteome</keyword>
<evidence type="ECO:0000256" key="2">
    <source>
        <dbReference type="ARBA" id="ARBA00010427"/>
    </source>
</evidence>
<reference evidence="10" key="2">
    <citation type="journal article" date="2017" name="Nat. Plants">
        <title>The Aegilops tauschii genome reveals multiple impacts of transposons.</title>
        <authorList>
            <person name="Zhao G."/>
            <person name="Zou C."/>
            <person name="Li K."/>
            <person name="Wang K."/>
            <person name="Li T."/>
            <person name="Gao L."/>
            <person name="Zhang X."/>
            <person name="Wang H."/>
            <person name="Yang Z."/>
            <person name="Liu X."/>
            <person name="Jiang W."/>
            <person name="Mao L."/>
            <person name="Kong X."/>
            <person name="Jiao Y."/>
            <person name="Jia J."/>
        </authorList>
    </citation>
    <scope>NUCLEOTIDE SEQUENCE [LARGE SCALE GENOMIC DNA]</scope>
    <source>
        <strain evidence="10">cv. AL8/78</strain>
    </source>
</reference>
<dbReference type="Pfam" id="PF16050">
    <property type="entry name" value="CDC73_N"/>
    <property type="match status" value="1"/>
</dbReference>
<dbReference type="Gene3D" id="3.40.50.11990">
    <property type="entry name" value="RNA polymerase II accessory factor, Cdc73 C-terminal domain"/>
    <property type="match status" value="1"/>
</dbReference>
<evidence type="ECO:0000313" key="9">
    <source>
        <dbReference type="EnsemblPlants" id="AET4Gv20028200.7"/>
    </source>
</evidence>
<dbReference type="PANTHER" id="PTHR12466:SF8">
    <property type="entry name" value="PARAFIBROMIN"/>
    <property type="match status" value="1"/>
</dbReference>
<feature type="region of interest" description="Disordered" evidence="6">
    <location>
        <begin position="193"/>
        <end position="215"/>
    </location>
</feature>
<dbReference type="GO" id="GO:0032968">
    <property type="term" value="P:positive regulation of transcription elongation by RNA polymerase II"/>
    <property type="evidence" value="ECO:0007669"/>
    <property type="project" value="TreeGrafter"/>
</dbReference>
<dbReference type="AlphaFoldDB" id="A0A453H196"/>
<dbReference type="InterPro" id="IPR032041">
    <property type="entry name" value="Cdc73_N"/>
</dbReference>
<reference evidence="9" key="3">
    <citation type="journal article" date="2017" name="Nature">
        <title>Genome sequence of the progenitor of the wheat D genome Aegilops tauschii.</title>
        <authorList>
            <person name="Luo M.C."/>
            <person name="Gu Y.Q."/>
            <person name="Puiu D."/>
            <person name="Wang H."/>
            <person name="Twardziok S.O."/>
            <person name="Deal K.R."/>
            <person name="Huo N."/>
            <person name="Zhu T."/>
            <person name="Wang L."/>
            <person name="Wang Y."/>
            <person name="McGuire P.E."/>
            <person name="Liu S."/>
            <person name="Long H."/>
            <person name="Ramasamy R.K."/>
            <person name="Rodriguez J.C."/>
            <person name="Van S.L."/>
            <person name="Yuan L."/>
            <person name="Wang Z."/>
            <person name="Xia Z."/>
            <person name="Xiao L."/>
            <person name="Anderson O.D."/>
            <person name="Ouyang S."/>
            <person name="Liang Y."/>
            <person name="Zimin A.V."/>
            <person name="Pertea G."/>
            <person name="Qi P."/>
            <person name="Bennetzen J.L."/>
            <person name="Dai X."/>
            <person name="Dawson M.W."/>
            <person name="Muller H.G."/>
            <person name="Kugler K."/>
            <person name="Rivarola-Duarte L."/>
            <person name="Spannagl M."/>
            <person name="Mayer K.F.X."/>
            <person name="Lu F.H."/>
            <person name="Bevan M.W."/>
            <person name="Leroy P."/>
            <person name="Li P."/>
            <person name="You F.M."/>
            <person name="Sun Q."/>
            <person name="Liu Z."/>
            <person name="Lyons E."/>
            <person name="Wicker T."/>
            <person name="Salzberg S.L."/>
            <person name="Devos K.M."/>
            <person name="Dvorak J."/>
        </authorList>
    </citation>
    <scope>NUCLEOTIDE SEQUENCE [LARGE SCALE GENOMIC DNA]</scope>
    <source>
        <strain evidence="9">cv. AL8/78</strain>
    </source>
</reference>
<dbReference type="Proteomes" id="UP000015105">
    <property type="component" value="Chromosome 4D"/>
</dbReference>
<dbReference type="InterPro" id="IPR038103">
    <property type="entry name" value="CDC73_C_sf"/>
</dbReference>
<evidence type="ECO:0000259" key="8">
    <source>
        <dbReference type="Pfam" id="PF16050"/>
    </source>
</evidence>
<keyword evidence="5" id="KW-0539">Nucleus</keyword>
<dbReference type="GO" id="GO:0016593">
    <property type="term" value="C:Cdc73/Paf1 complex"/>
    <property type="evidence" value="ECO:0007669"/>
    <property type="project" value="InterPro"/>
</dbReference>
<keyword evidence="3" id="KW-0805">Transcription regulation</keyword>
<name>A0A453H196_AEGTS</name>
<evidence type="ECO:0000256" key="1">
    <source>
        <dbReference type="ARBA" id="ARBA00004123"/>
    </source>
</evidence>
<evidence type="ECO:0000259" key="7">
    <source>
        <dbReference type="Pfam" id="PF05179"/>
    </source>
</evidence>
<feature type="domain" description="Paf1 complex subunit Cdc73 N-terminal" evidence="8">
    <location>
        <begin position="17"/>
        <end position="110"/>
    </location>
</feature>
<reference evidence="10" key="1">
    <citation type="journal article" date="2014" name="Science">
        <title>Ancient hybridizations among the ancestral genomes of bread wheat.</title>
        <authorList>
            <consortium name="International Wheat Genome Sequencing Consortium,"/>
            <person name="Marcussen T."/>
            <person name="Sandve S.R."/>
            <person name="Heier L."/>
            <person name="Spannagl M."/>
            <person name="Pfeifer M."/>
            <person name="Jakobsen K.S."/>
            <person name="Wulff B.B."/>
            <person name="Steuernagel B."/>
            <person name="Mayer K.F."/>
            <person name="Olsen O.A."/>
        </authorList>
    </citation>
    <scope>NUCLEOTIDE SEQUENCE [LARGE SCALE GENOMIC DNA]</scope>
    <source>
        <strain evidence="10">cv. AL8/78</strain>
    </source>
</reference>
<dbReference type="InterPro" id="IPR007852">
    <property type="entry name" value="Cdc73/Parafibromin"/>
</dbReference>
<dbReference type="GO" id="GO:0000993">
    <property type="term" value="F:RNA polymerase II complex binding"/>
    <property type="evidence" value="ECO:0007669"/>
    <property type="project" value="TreeGrafter"/>
</dbReference>
<evidence type="ECO:0000313" key="10">
    <source>
        <dbReference type="Proteomes" id="UP000015105"/>
    </source>
</evidence>
<evidence type="ECO:0000256" key="6">
    <source>
        <dbReference type="SAM" id="MobiDB-lite"/>
    </source>
</evidence>
<dbReference type="InterPro" id="IPR031336">
    <property type="entry name" value="CDC73_C"/>
</dbReference>
<dbReference type="Gramene" id="AET4Gv20028200.7">
    <property type="protein sequence ID" value="AET4Gv20028200.7"/>
    <property type="gene ID" value="AET4Gv20028200"/>
</dbReference>
<evidence type="ECO:0000256" key="3">
    <source>
        <dbReference type="ARBA" id="ARBA00023015"/>
    </source>
</evidence>
<comment type="similarity">
    <text evidence="2">Belongs to the CDC73 family.</text>
</comment>
<feature type="region of interest" description="Disordered" evidence="6">
    <location>
        <begin position="120"/>
        <end position="154"/>
    </location>
</feature>
<dbReference type="PANTHER" id="PTHR12466">
    <property type="entry name" value="CDC73 DOMAIN PROTEIN"/>
    <property type="match status" value="1"/>
</dbReference>
<proteinExistence type="inferred from homology"/>
<dbReference type="GO" id="GO:0006368">
    <property type="term" value="P:transcription elongation by RNA polymerase II"/>
    <property type="evidence" value="ECO:0007669"/>
    <property type="project" value="InterPro"/>
</dbReference>
<keyword evidence="4" id="KW-0804">Transcription</keyword>
<evidence type="ECO:0008006" key="11">
    <source>
        <dbReference type="Google" id="ProtNLM"/>
    </source>
</evidence>
<reference evidence="9" key="5">
    <citation type="journal article" date="2021" name="G3 (Bethesda)">
        <title>Aegilops tauschii genome assembly Aet v5.0 features greater sequence contiguity and improved annotation.</title>
        <authorList>
            <person name="Wang L."/>
            <person name="Zhu T."/>
            <person name="Rodriguez J.C."/>
            <person name="Deal K.R."/>
            <person name="Dubcovsky J."/>
            <person name="McGuire P.E."/>
            <person name="Lux T."/>
            <person name="Spannagl M."/>
            <person name="Mayer K.F.X."/>
            <person name="Baldrich P."/>
            <person name="Meyers B.C."/>
            <person name="Huo N."/>
            <person name="Gu Y.Q."/>
            <person name="Zhou H."/>
            <person name="Devos K.M."/>
            <person name="Bennetzen J.L."/>
            <person name="Unver T."/>
            <person name="Budak H."/>
            <person name="Gulick P.J."/>
            <person name="Galiba G."/>
            <person name="Kalapos B."/>
            <person name="Nelson D.R."/>
            <person name="Li P."/>
            <person name="You F.M."/>
            <person name="Luo M.C."/>
            <person name="Dvorak J."/>
        </authorList>
    </citation>
    <scope>NUCLEOTIDE SEQUENCE [LARGE SCALE GENOMIC DNA]</scope>
    <source>
        <strain evidence="9">cv. AL8/78</strain>
    </source>
</reference>